<keyword evidence="1" id="KW-0732">Signal</keyword>
<feature type="signal peptide" evidence="1">
    <location>
        <begin position="1"/>
        <end position="18"/>
    </location>
</feature>
<accession>A0ABQ6MQE8</accession>
<reference evidence="2 3" key="1">
    <citation type="journal article" date="2023" name="Commun. Biol.">
        <title>Genome analysis of Parmales, the sister group of diatoms, reveals the evolutionary specialization of diatoms from phago-mixotrophs to photoautotrophs.</title>
        <authorList>
            <person name="Ban H."/>
            <person name="Sato S."/>
            <person name="Yoshikawa S."/>
            <person name="Yamada K."/>
            <person name="Nakamura Y."/>
            <person name="Ichinomiya M."/>
            <person name="Sato N."/>
            <person name="Blanc-Mathieu R."/>
            <person name="Endo H."/>
            <person name="Kuwata A."/>
            <person name="Ogata H."/>
        </authorList>
    </citation>
    <scope>NUCLEOTIDE SEQUENCE [LARGE SCALE GENOMIC DNA]</scope>
</reference>
<protein>
    <recommendedName>
        <fullName evidence="4">Extracellular membrane protein CFEM domain-containing protein</fullName>
    </recommendedName>
</protein>
<evidence type="ECO:0000313" key="2">
    <source>
        <dbReference type="EMBL" id="GMI30291.1"/>
    </source>
</evidence>
<evidence type="ECO:0008006" key="4">
    <source>
        <dbReference type="Google" id="ProtNLM"/>
    </source>
</evidence>
<feature type="chain" id="PRO_5047244187" description="Extracellular membrane protein CFEM domain-containing protein" evidence="1">
    <location>
        <begin position="19"/>
        <end position="105"/>
    </location>
</feature>
<dbReference type="Proteomes" id="UP001165060">
    <property type="component" value="Unassembled WGS sequence"/>
</dbReference>
<keyword evidence="3" id="KW-1185">Reference proteome</keyword>
<name>A0ABQ6MQE8_9STRA</name>
<evidence type="ECO:0000313" key="3">
    <source>
        <dbReference type="Proteomes" id="UP001165060"/>
    </source>
</evidence>
<comment type="caution">
    <text evidence="2">The sequence shown here is derived from an EMBL/GenBank/DDBJ whole genome shotgun (WGS) entry which is preliminary data.</text>
</comment>
<gene>
    <name evidence="2" type="ORF">TeGR_g15315</name>
</gene>
<proteinExistence type="predicted"/>
<evidence type="ECO:0000256" key="1">
    <source>
        <dbReference type="SAM" id="SignalP"/>
    </source>
</evidence>
<organism evidence="2 3">
    <name type="scientific">Tetraparma gracilis</name>
    <dbReference type="NCBI Taxonomy" id="2962635"/>
    <lineage>
        <taxon>Eukaryota</taxon>
        <taxon>Sar</taxon>
        <taxon>Stramenopiles</taxon>
        <taxon>Ochrophyta</taxon>
        <taxon>Bolidophyceae</taxon>
        <taxon>Parmales</taxon>
        <taxon>Triparmaceae</taxon>
        <taxon>Tetraparma</taxon>
    </lineage>
</organism>
<dbReference type="EMBL" id="BRYB01003092">
    <property type="protein sequence ID" value="GMI30291.1"/>
    <property type="molecule type" value="Genomic_DNA"/>
</dbReference>
<sequence>MRLSLLLLLTATADIASGFGRLPSEPVADLYTDHDEEAPPECAMHCEKMMDEMDEMVSSGDMCELLVNVNDCVSEACQDDPAALAKIDAELEPLIQVYCVDANYA</sequence>